<dbReference type="NCBIfam" id="NF033542">
    <property type="entry name" value="transpos_IS110"/>
    <property type="match status" value="1"/>
</dbReference>
<feature type="domain" description="Transposase IS116/IS110/IS902 C-terminal" evidence="2">
    <location>
        <begin position="286"/>
        <end position="365"/>
    </location>
</feature>
<name>A0A162S1G4_9CLOT</name>
<evidence type="ECO:0000313" key="3">
    <source>
        <dbReference type="EMBL" id="KZL90653.1"/>
    </source>
</evidence>
<dbReference type="GO" id="GO:0003677">
    <property type="term" value="F:DNA binding"/>
    <property type="evidence" value="ECO:0007669"/>
    <property type="project" value="InterPro"/>
</dbReference>
<dbReference type="Pfam" id="PF02371">
    <property type="entry name" value="Transposase_20"/>
    <property type="match status" value="1"/>
</dbReference>
<proteinExistence type="predicted"/>
<dbReference type="InterPro" id="IPR003346">
    <property type="entry name" value="Transposase_20"/>
</dbReference>
<dbReference type="AlphaFoldDB" id="A0A162S1G4"/>
<gene>
    <name evidence="3" type="ORF">CLMAG_35530</name>
</gene>
<dbReference type="PATRIC" id="fig|1121326.3.peg.3596"/>
<dbReference type="PANTHER" id="PTHR33055">
    <property type="entry name" value="TRANSPOSASE FOR INSERTION SEQUENCE ELEMENT IS1111A"/>
    <property type="match status" value="1"/>
</dbReference>
<dbReference type="PANTHER" id="PTHR33055:SF13">
    <property type="entry name" value="TRANSPOSASE"/>
    <property type="match status" value="1"/>
</dbReference>
<evidence type="ECO:0000313" key="4">
    <source>
        <dbReference type="Proteomes" id="UP000076603"/>
    </source>
</evidence>
<dbReference type="InterPro" id="IPR002525">
    <property type="entry name" value="Transp_IS110-like_N"/>
</dbReference>
<dbReference type="Pfam" id="PF01548">
    <property type="entry name" value="DEDD_Tnp_IS110"/>
    <property type="match status" value="1"/>
</dbReference>
<protein>
    <submittedName>
        <fullName evidence="3">Transposase IS116/IS110/IS902 family protein</fullName>
    </submittedName>
</protein>
<dbReference type="InterPro" id="IPR047650">
    <property type="entry name" value="Transpos_IS110"/>
</dbReference>
<dbReference type="EMBL" id="LWAE01000004">
    <property type="protein sequence ID" value="KZL90653.1"/>
    <property type="molecule type" value="Genomic_DNA"/>
</dbReference>
<organism evidence="3 4">
    <name type="scientific">Clostridium magnum DSM 2767</name>
    <dbReference type="NCBI Taxonomy" id="1121326"/>
    <lineage>
        <taxon>Bacteria</taxon>
        <taxon>Bacillati</taxon>
        <taxon>Bacillota</taxon>
        <taxon>Clostridia</taxon>
        <taxon>Eubacteriales</taxon>
        <taxon>Clostridiaceae</taxon>
        <taxon>Clostridium</taxon>
    </lineage>
</organism>
<dbReference type="OrthoDB" id="9811278at2"/>
<dbReference type="GO" id="GO:0004803">
    <property type="term" value="F:transposase activity"/>
    <property type="evidence" value="ECO:0007669"/>
    <property type="project" value="InterPro"/>
</dbReference>
<reference evidence="3 4" key="1">
    <citation type="submission" date="2016-04" db="EMBL/GenBank/DDBJ databases">
        <title>Genome sequence of Clostridium magnum DSM 2767.</title>
        <authorList>
            <person name="Poehlein A."/>
            <person name="Uhlig R."/>
            <person name="Fischer R."/>
            <person name="Bahl H."/>
            <person name="Daniel R."/>
        </authorList>
    </citation>
    <scope>NUCLEOTIDE SEQUENCE [LARGE SCALE GENOMIC DNA]</scope>
    <source>
        <strain evidence="3 4">DSM 2767</strain>
    </source>
</reference>
<keyword evidence="4" id="KW-1185">Reference proteome</keyword>
<evidence type="ECO:0000259" key="2">
    <source>
        <dbReference type="Pfam" id="PF02371"/>
    </source>
</evidence>
<evidence type="ECO:0000259" key="1">
    <source>
        <dbReference type="Pfam" id="PF01548"/>
    </source>
</evidence>
<dbReference type="Proteomes" id="UP000076603">
    <property type="component" value="Unassembled WGS sequence"/>
</dbReference>
<accession>A0A162S1G4</accession>
<feature type="domain" description="Transposase IS110-like N-terminal" evidence="1">
    <location>
        <begin position="10"/>
        <end position="168"/>
    </location>
</feature>
<dbReference type="GO" id="GO:0006313">
    <property type="term" value="P:DNA transposition"/>
    <property type="evidence" value="ECO:0007669"/>
    <property type="project" value="InterPro"/>
</dbReference>
<comment type="caution">
    <text evidence="3">The sequence shown here is derived from an EMBL/GenBank/DDBJ whole genome shotgun (WGS) entry which is preliminary data.</text>
</comment>
<sequence length="432" mass="48916">MSKFFYSPTVGIDVSADFSMVAILAPNGDIYRKTFKIKHDVDGFNHLVKEIKKVEKEFNMKTGIFMESTGVYHLSLFHFLKTNNLEAYVINPLVTNSNKNKEIRKVKNDKKDALAIAKIGKFENIKAYSYFDVSVFTLKSLCRDYYKLVDTRSTFKKKLSADLRIVFPGYNSVFSDVTGATSLAILKCYQTPQSILDASKEDVLKILRESSKKNLIWCNNTYDKLIKAASNATHIAISSFGLSIKITINIGTIENLNKQIELILKEIENVSCSNSISSEFKQNILLLMSIPGVGFISAVTILTEIGDFQGFLKPKQLVAYFGIDPSVNESGKFKSDKDKISKRGTRFGRRALYAVALASIRTKRTGEANNKILLDYYKNNLKAKKKKVALVAIMHKLLNYIFAILRNQKEYEQRLPKIHHKMYLENSNKPAA</sequence>
<dbReference type="RefSeq" id="WP_066625179.1">
    <property type="nucleotide sequence ID" value="NZ_FQXL01000028.1"/>
</dbReference>